<keyword evidence="4 6" id="KW-0472">Membrane</keyword>
<evidence type="ECO:0000256" key="5">
    <source>
        <dbReference type="SAM" id="MobiDB-lite"/>
    </source>
</evidence>
<evidence type="ECO:0000256" key="3">
    <source>
        <dbReference type="ARBA" id="ARBA00022989"/>
    </source>
</evidence>
<feature type="compositionally biased region" description="Acidic residues" evidence="5">
    <location>
        <begin position="505"/>
        <end position="527"/>
    </location>
</feature>
<dbReference type="Pfam" id="PF12698">
    <property type="entry name" value="ABC2_membrane_3"/>
    <property type="match status" value="1"/>
</dbReference>
<dbReference type="EMBL" id="JBHMAU010000121">
    <property type="protein sequence ID" value="MFB9777536.1"/>
    <property type="molecule type" value="Genomic_DNA"/>
</dbReference>
<keyword evidence="9" id="KW-1185">Reference proteome</keyword>
<protein>
    <submittedName>
        <fullName evidence="8">ABC transporter permease</fullName>
    </submittedName>
</protein>
<evidence type="ECO:0000259" key="7">
    <source>
        <dbReference type="Pfam" id="PF12698"/>
    </source>
</evidence>
<evidence type="ECO:0000313" key="8">
    <source>
        <dbReference type="EMBL" id="MFB9777536.1"/>
    </source>
</evidence>
<accession>A0ABV5X4Z2</accession>
<keyword evidence="2 6" id="KW-0812">Transmembrane</keyword>
<name>A0ABV5X4Z2_9MICO</name>
<feature type="transmembrane region" description="Helical" evidence="6">
    <location>
        <begin position="151"/>
        <end position="171"/>
    </location>
</feature>
<feature type="domain" description="ABC-2 type transporter transmembrane" evidence="7">
    <location>
        <begin position="160"/>
        <end position="466"/>
    </location>
</feature>
<feature type="transmembrane region" description="Helical" evidence="6">
    <location>
        <begin position="274"/>
        <end position="296"/>
    </location>
</feature>
<dbReference type="InterPro" id="IPR013525">
    <property type="entry name" value="ABC2_TM"/>
</dbReference>
<evidence type="ECO:0000256" key="2">
    <source>
        <dbReference type="ARBA" id="ARBA00022692"/>
    </source>
</evidence>
<evidence type="ECO:0000256" key="6">
    <source>
        <dbReference type="SAM" id="Phobius"/>
    </source>
</evidence>
<proteinExistence type="predicted"/>
<sequence length="559" mass="58200">MTDKNKKDLTDPVDPTDPAEGSAPVDPADPTAPGADDDLVIGDEDTEPGEADALADDADADEAGADVEADADADADADDVDADDEIPVETIDADDDLLTDADVPYELREDRPDSGSEPKTGLVSEFRDLTGRQAAWLVSNRETVSVSRSPLFYVTSLILGLAVIAAIIIGAQNASPEAAGGDSTLATVGLGEQAAAAEQQLGLKIKDVDSVEEAQELVRTGEADAALLVDPSGMGQQQLVALNSKPTQIMNKLQPEMPVTYLEEPPVPATASSVFVWGMALLLLASVLTLGAALYANARVEKRNRLAEVIAATIPPRAAAWGRVYGLTVLALVYLVITVGVLMLGLSIASFNSLAVAALPGIGWFSAIFLIVVLLYMSLFLWAATPAGRRARQIGYGLIVLLAAAGAFVPMVFALKADILRILSYIPFTAPVAMPMRYFAGQAEWWEGLLAAGIALVVALIAFGLASGAYEKNLLRGAGHGGRTVKPRRKGAAVDAEKKSAAVDDSADAGDADAEADETDDTDDAEETTSGSSTAKTATKAKPEAKQSAAKKSGSKKKP</sequence>
<dbReference type="Proteomes" id="UP001589707">
    <property type="component" value="Unassembled WGS sequence"/>
</dbReference>
<evidence type="ECO:0000256" key="4">
    <source>
        <dbReference type="ARBA" id="ARBA00023136"/>
    </source>
</evidence>
<feature type="transmembrane region" description="Helical" evidence="6">
    <location>
        <begin position="361"/>
        <end position="382"/>
    </location>
</feature>
<feature type="compositionally biased region" description="Low complexity" evidence="5">
    <location>
        <begin position="528"/>
        <end position="552"/>
    </location>
</feature>
<feature type="transmembrane region" description="Helical" evidence="6">
    <location>
        <begin position="445"/>
        <end position="466"/>
    </location>
</feature>
<reference evidence="8 9" key="1">
    <citation type="submission" date="2024-09" db="EMBL/GenBank/DDBJ databases">
        <authorList>
            <person name="Sun Q."/>
            <person name="Mori K."/>
        </authorList>
    </citation>
    <scope>NUCLEOTIDE SEQUENCE [LARGE SCALE GENOMIC DNA]</scope>
    <source>
        <strain evidence="8 9">JCM 11683</strain>
    </source>
</reference>
<feature type="compositionally biased region" description="Basic and acidic residues" evidence="5">
    <location>
        <begin position="1"/>
        <end position="10"/>
    </location>
</feature>
<feature type="transmembrane region" description="Helical" evidence="6">
    <location>
        <begin position="394"/>
        <end position="415"/>
    </location>
</feature>
<evidence type="ECO:0000256" key="1">
    <source>
        <dbReference type="ARBA" id="ARBA00004141"/>
    </source>
</evidence>
<evidence type="ECO:0000313" key="9">
    <source>
        <dbReference type="Proteomes" id="UP001589707"/>
    </source>
</evidence>
<gene>
    <name evidence="8" type="ORF">ACFFN1_14245</name>
</gene>
<keyword evidence="3 6" id="KW-1133">Transmembrane helix</keyword>
<feature type="compositionally biased region" description="Acidic residues" evidence="5">
    <location>
        <begin position="35"/>
        <end position="99"/>
    </location>
</feature>
<feature type="region of interest" description="Disordered" evidence="5">
    <location>
        <begin position="1"/>
        <end position="99"/>
    </location>
</feature>
<feature type="transmembrane region" description="Helical" evidence="6">
    <location>
        <begin position="324"/>
        <end position="349"/>
    </location>
</feature>
<feature type="region of interest" description="Disordered" evidence="5">
    <location>
        <begin position="480"/>
        <end position="559"/>
    </location>
</feature>
<comment type="subcellular location">
    <subcellularLocation>
        <location evidence="1">Membrane</location>
        <topology evidence="1">Multi-pass membrane protein</topology>
    </subcellularLocation>
</comment>
<feature type="compositionally biased region" description="Low complexity" evidence="5">
    <location>
        <begin position="23"/>
        <end position="34"/>
    </location>
</feature>
<dbReference type="RefSeq" id="WP_376841511.1">
    <property type="nucleotide sequence ID" value="NZ_JBHMAU010000121.1"/>
</dbReference>
<organism evidence="8 9">
    <name type="scientific">Brevibacterium otitidis</name>
    <dbReference type="NCBI Taxonomy" id="53364"/>
    <lineage>
        <taxon>Bacteria</taxon>
        <taxon>Bacillati</taxon>
        <taxon>Actinomycetota</taxon>
        <taxon>Actinomycetes</taxon>
        <taxon>Micrococcales</taxon>
        <taxon>Brevibacteriaceae</taxon>
        <taxon>Brevibacterium</taxon>
    </lineage>
</organism>
<comment type="caution">
    <text evidence="8">The sequence shown here is derived from an EMBL/GenBank/DDBJ whole genome shotgun (WGS) entry which is preliminary data.</text>
</comment>